<dbReference type="AlphaFoldDB" id="A0A6G1X6K4"/>
<feature type="compositionally biased region" description="Polar residues" evidence="1">
    <location>
        <begin position="80"/>
        <end position="91"/>
    </location>
</feature>
<dbReference type="Proteomes" id="UP000480185">
    <property type="component" value="Unassembled WGS sequence"/>
</dbReference>
<comment type="caution">
    <text evidence="2">The sequence shown here is derived from an EMBL/GenBank/DDBJ whole genome shotgun (WGS) entry which is preliminary data.</text>
</comment>
<reference evidence="2 3" key="1">
    <citation type="submission" date="2019-11" db="EMBL/GenBank/DDBJ databases">
        <authorList>
            <person name="Li J."/>
        </authorList>
    </citation>
    <scope>NUCLEOTIDE SEQUENCE [LARGE SCALE GENOMIC DNA]</scope>
    <source>
        <strain evidence="2 3">J4</strain>
    </source>
</reference>
<evidence type="ECO:0000313" key="2">
    <source>
        <dbReference type="EMBL" id="MRG86633.1"/>
    </source>
</evidence>
<dbReference type="EMBL" id="WJNH01000005">
    <property type="protein sequence ID" value="MRG86633.1"/>
    <property type="molecule type" value="Genomic_DNA"/>
</dbReference>
<dbReference type="RefSeq" id="WP_153728531.1">
    <property type="nucleotide sequence ID" value="NZ_WJNH01000005.1"/>
</dbReference>
<sequence>MDFLAILVALVFGAISLFTGKDQEVEKNPRPVAGPKPTPTPSGRTYQETRSQERDTVSQRERKDENITTAREATKEHTITSENSHVGSQDITKSKIVEPSLSLERRKEQNNPAFSSISMKKQLKQKRIVESLIMNEVLSSPRAHNPYRSNYQRKIK</sequence>
<feature type="region of interest" description="Disordered" evidence="1">
    <location>
        <begin position="20"/>
        <end position="93"/>
    </location>
</feature>
<proteinExistence type="predicted"/>
<organism evidence="2 3">
    <name type="scientific">Salinibacillus xinjiangensis</name>
    <dbReference type="NCBI Taxonomy" id="1229268"/>
    <lineage>
        <taxon>Bacteria</taxon>
        <taxon>Bacillati</taxon>
        <taxon>Bacillota</taxon>
        <taxon>Bacilli</taxon>
        <taxon>Bacillales</taxon>
        <taxon>Bacillaceae</taxon>
        <taxon>Salinibacillus</taxon>
    </lineage>
</organism>
<name>A0A6G1X6K4_9BACI</name>
<dbReference type="OrthoDB" id="2692154at2"/>
<accession>A0A6G1X6K4</accession>
<feature type="compositionally biased region" description="Basic and acidic residues" evidence="1">
    <location>
        <begin position="50"/>
        <end position="79"/>
    </location>
</feature>
<protein>
    <submittedName>
        <fullName evidence="2">Uncharacterized protein</fullName>
    </submittedName>
</protein>
<gene>
    <name evidence="2" type="ORF">GH754_09875</name>
</gene>
<keyword evidence="3" id="KW-1185">Reference proteome</keyword>
<evidence type="ECO:0000256" key="1">
    <source>
        <dbReference type="SAM" id="MobiDB-lite"/>
    </source>
</evidence>
<evidence type="ECO:0000313" key="3">
    <source>
        <dbReference type="Proteomes" id="UP000480185"/>
    </source>
</evidence>